<evidence type="ECO:0000313" key="8">
    <source>
        <dbReference type="EMBL" id="RZC45169.1"/>
    </source>
</evidence>
<dbReference type="PRINTS" id="PR00404">
    <property type="entry name" value="MADSDOMAIN"/>
</dbReference>
<evidence type="ECO:0000256" key="4">
    <source>
        <dbReference type="ARBA" id="ARBA00023163"/>
    </source>
</evidence>
<dbReference type="AlphaFoldDB" id="A0A4Y7ICP8"/>
<dbReference type="EMBL" id="CM010715">
    <property type="protein sequence ID" value="RZC45169.1"/>
    <property type="molecule type" value="Genomic_DNA"/>
</dbReference>
<sequence>MWLLQMGRTKVEIKKIENQTNRQVTFSKRRNGIIKKSYELSTLCDVDVAVLMFSPSGRLSLFSAKKRIEDILWRFVNLPVHERGHFSYESSKIWSTRKNYSPKHQGCITNSPANDQPEIVEYLQHEIQRSQYQIKDLEKQLRVFEGNPTEITSLLEAEYHEQVLEDALERICLQKEALQNKFSTGYIESRIDQVYPEPESRTLITRLMTGNNNVTNSNNIFDDE</sequence>
<keyword evidence="2" id="KW-0805">Transcription regulation</keyword>
<dbReference type="SUPFAM" id="SSF55455">
    <property type="entry name" value="SRF-like"/>
    <property type="match status" value="1"/>
</dbReference>
<evidence type="ECO:0000256" key="2">
    <source>
        <dbReference type="ARBA" id="ARBA00023015"/>
    </source>
</evidence>
<evidence type="ECO:0000256" key="1">
    <source>
        <dbReference type="ARBA" id="ARBA00004123"/>
    </source>
</evidence>
<accession>A0A4Y7ICP8</accession>
<dbReference type="GO" id="GO:0045944">
    <property type="term" value="P:positive regulation of transcription by RNA polymerase II"/>
    <property type="evidence" value="ECO:0007669"/>
    <property type="project" value="InterPro"/>
</dbReference>
<keyword evidence="6" id="KW-0175">Coiled coil</keyword>
<comment type="subcellular location">
    <subcellularLocation>
        <location evidence="1">Nucleus</location>
    </subcellularLocation>
</comment>
<organism evidence="8 9">
    <name type="scientific">Papaver somniferum</name>
    <name type="common">Opium poppy</name>
    <dbReference type="NCBI Taxonomy" id="3469"/>
    <lineage>
        <taxon>Eukaryota</taxon>
        <taxon>Viridiplantae</taxon>
        <taxon>Streptophyta</taxon>
        <taxon>Embryophyta</taxon>
        <taxon>Tracheophyta</taxon>
        <taxon>Spermatophyta</taxon>
        <taxon>Magnoliopsida</taxon>
        <taxon>Ranunculales</taxon>
        <taxon>Papaveraceae</taxon>
        <taxon>Papaveroideae</taxon>
        <taxon>Papaver</taxon>
    </lineage>
</organism>
<evidence type="ECO:0000256" key="3">
    <source>
        <dbReference type="ARBA" id="ARBA00023125"/>
    </source>
</evidence>
<dbReference type="Gene3D" id="3.40.1810.10">
    <property type="entry name" value="Transcription factor, MADS-box"/>
    <property type="match status" value="1"/>
</dbReference>
<dbReference type="InterPro" id="IPR036879">
    <property type="entry name" value="TF_MADSbox_sf"/>
</dbReference>
<name>A0A4Y7ICP8_PAPSO</name>
<dbReference type="InterPro" id="IPR033896">
    <property type="entry name" value="MEF2-like_N"/>
</dbReference>
<dbReference type="InterPro" id="IPR002100">
    <property type="entry name" value="TF_MADSbox"/>
</dbReference>
<dbReference type="FunFam" id="3.40.1810.10:FF:000028">
    <property type="entry name" value="Agamous-like MADS-box protein AGL66 isoform A"/>
    <property type="match status" value="1"/>
</dbReference>
<dbReference type="InterPro" id="IPR050142">
    <property type="entry name" value="MADS-box/MEF2_TF"/>
</dbReference>
<dbReference type="PANTHER" id="PTHR48019">
    <property type="entry name" value="SERUM RESPONSE FACTOR HOMOLOG"/>
    <property type="match status" value="1"/>
</dbReference>
<dbReference type="Pfam" id="PF00319">
    <property type="entry name" value="SRF-TF"/>
    <property type="match status" value="1"/>
</dbReference>
<dbReference type="SMART" id="SM00432">
    <property type="entry name" value="MADS"/>
    <property type="match status" value="1"/>
</dbReference>
<evidence type="ECO:0000313" key="9">
    <source>
        <dbReference type="Proteomes" id="UP000316621"/>
    </source>
</evidence>
<dbReference type="GO" id="GO:0000977">
    <property type="term" value="F:RNA polymerase II transcription regulatory region sequence-specific DNA binding"/>
    <property type="evidence" value="ECO:0007669"/>
    <property type="project" value="InterPro"/>
</dbReference>
<keyword evidence="5" id="KW-0539">Nucleus</keyword>
<evidence type="ECO:0000259" key="7">
    <source>
        <dbReference type="PROSITE" id="PS50066"/>
    </source>
</evidence>
<protein>
    <recommendedName>
        <fullName evidence="7">MADS-box domain-containing protein</fullName>
    </recommendedName>
</protein>
<feature type="domain" description="MADS-box" evidence="7">
    <location>
        <begin position="6"/>
        <end position="66"/>
    </location>
</feature>
<keyword evidence="9" id="KW-1185">Reference proteome</keyword>
<feature type="coiled-coil region" evidence="6">
    <location>
        <begin position="120"/>
        <end position="181"/>
    </location>
</feature>
<dbReference type="CDD" id="cd00265">
    <property type="entry name" value="MADS_MEF2_like"/>
    <property type="match status" value="1"/>
</dbReference>
<keyword evidence="3" id="KW-0238">DNA-binding</keyword>
<dbReference type="GO" id="GO:0046983">
    <property type="term" value="F:protein dimerization activity"/>
    <property type="evidence" value="ECO:0007669"/>
    <property type="project" value="InterPro"/>
</dbReference>
<dbReference type="Proteomes" id="UP000316621">
    <property type="component" value="Chromosome 1"/>
</dbReference>
<evidence type="ECO:0000256" key="6">
    <source>
        <dbReference type="SAM" id="Coils"/>
    </source>
</evidence>
<dbReference type="OMA" id="ANDQPEI"/>
<gene>
    <name evidence="8" type="ORF">C5167_038125</name>
</gene>
<evidence type="ECO:0000256" key="5">
    <source>
        <dbReference type="ARBA" id="ARBA00023242"/>
    </source>
</evidence>
<proteinExistence type="predicted"/>
<dbReference type="PROSITE" id="PS50066">
    <property type="entry name" value="MADS_BOX_2"/>
    <property type="match status" value="1"/>
</dbReference>
<reference evidence="8 9" key="1">
    <citation type="journal article" date="2018" name="Science">
        <title>The opium poppy genome and morphinan production.</title>
        <authorList>
            <person name="Guo L."/>
            <person name="Winzer T."/>
            <person name="Yang X."/>
            <person name="Li Y."/>
            <person name="Ning Z."/>
            <person name="He Z."/>
            <person name="Teodor R."/>
            <person name="Lu Y."/>
            <person name="Bowser T.A."/>
            <person name="Graham I.A."/>
            <person name="Ye K."/>
        </authorList>
    </citation>
    <scope>NUCLEOTIDE SEQUENCE [LARGE SCALE GENOMIC DNA]</scope>
    <source>
        <strain evidence="9">cv. HN1</strain>
        <tissue evidence="8">Leaves</tissue>
    </source>
</reference>
<dbReference type="GO" id="GO:0005634">
    <property type="term" value="C:nucleus"/>
    <property type="evidence" value="ECO:0007669"/>
    <property type="project" value="UniProtKB-SubCell"/>
</dbReference>
<keyword evidence="4" id="KW-0804">Transcription</keyword>
<dbReference type="Gramene" id="RZC45169">
    <property type="protein sequence ID" value="RZC45169"/>
    <property type="gene ID" value="C5167_038125"/>
</dbReference>